<evidence type="ECO:0000259" key="1">
    <source>
        <dbReference type="Pfam" id="PF01850"/>
    </source>
</evidence>
<dbReference type="PANTHER" id="PTHR42188:SF1">
    <property type="entry name" value="23S RRNA-SPECIFIC ENDONUCLEASE VAPC20"/>
    <property type="match status" value="1"/>
</dbReference>
<proteinExistence type="predicted"/>
<dbReference type="Pfam" id="PF01850">
    <property type="entry name" value="PIN"/>
    <property type="match status" value="1"/>
</dbReference>
<dbReference type="InterPro" id="IPR002716">
    <property type="entry name" value="PIN_dom"/>
</dbReference>
<reference evidence="2" key="1">
    <citation type="submission" date="2024-05" db="EMBL/GenBank/DDBJ databases">
        <title>Planctomycetes of the genus Singulisphaera possess chitinolytic capabilities.</title>
        <authorList>
            <person name="Ivanova A."/>
        </authorList>
    </citation>
    <scope>NUCLEOTIDE SEQUENCE</scope>
    <source>
        <strain evidence="2">Ch08T</strain>
    </source>
</reference>
<protein>
    <submittedName>
        <fullName evidence="2">PIN domain-containing protein</fullName>
    </submittedName>
</protein>
<feature type="domain" description="PIN" evidence="1">
    <location>
        <begin position="17"/>
        <end position="119"/>
    </location>
</feature>
<dbReference type="InterPro" id="IPR029060">
    <property type="entry name" value="PIN-like_dom_sf"/>
</dbReference>
<dbReference type="SUPFAM" id="SSF88723">
    <property type="entry name" value="PIN domain-like"/>
    <property type="match status" value="1"/>
</dbReference>
<name>A0AAU7C8F4_9BACT</name>
<dbReference type="RefSeq" id="WP_406694253.1">
    <property type="nucleotide sequence ID" value="NZ_CP155447.1"/>
</dbReference>
<evidence type="ECO:0000313" key="2">
    <source>
        <dbReference type="EMBL" id="XBH01514.1"/>
    </source>
</evidence>
<dbReference type="EMBL" id="CP155447">
    <property type="protein sequence ID" value="XBH01514.1"/>
    <property type="molecule type" value="Genomic_DNA"/>
</dbReference>
<accession>A0AAU7C8F4</accession>
<dbReference type="GO" id="GO:0016075">
    <property type="term" value="P:rRNA catabolic process"/>
    <property type="evidence" value="ECO:0007669"/>
    <property type="project" value="TreeGrafter"/>
</dbReference>
<sequence>MYWIALANPKDQWHVNVIALMGSLGQASLITTEEVLDEFLTHYSGHGPILRQVAARMVEATMTNPQVIVRPQSHQTFLNGLALYKARPDKEYSLTDCISMAAMRQEGITEVLTRDSHFTQEGFTRLL</sequence>
<dbReference type="AlphaFoldDB" id="A0AAU7C8F4"/>
<dbReference type="Gene3D" id="3.40.50.1010">
    <property type="entry name" value="5'-nuclease"/>
    <property type="match status" value="1"/>
</dbReference>
<dbReference type="InterPro" id="IPR039018">
    <property type="entry name" value="VapC20-like"/>
</dbReference>
<gene>
    <name evidence="2" type="ORF">V5E97_24555</name>
</gene>
<organism evidence="2">
    <name type="scientific">Singulisphaera sp. Ch08</name>
    <dbReference type="NCBI Taxonomy" id="3120278"/>
    <lineage>
        <taxon>Bacteria</taxon>
        <taxon>Pseudomonadati</taxon>
        <taxon>Planctomycetota</taxon>
        <taxon>Planctomycetia</taxon>
        <taxon>Isosphaerales</taxon>
        <taxon>Isosphaeraceae</taxon>
        <taxon>Singulisphaera</taxon>
    </lineage>
</organism>
<dbReference type="GO" id="GO:0004521">
    <property type="term" value="F:RNA endonuclease activity"/>
    <property type="evidence" value="ECO:0007669"/>
    <property type="project" value="InterPro"/>
</dbReference>
<dbReference type="PANTHER" id="PTHR42188">
    <property type="entry name" value="23S RRNA-SPECIFIC ENDONUCLEASE VAPC20"/>
    <property type="match status" value="1"/>
</dbReference>